<evidence type="ECO:0000256" key="2">
    <source>
        <dbReference type="ARBA" id="ARBA00022552"/>
    </source>
</evidence>
<dbReference type="GO" id="GO:0005829">
    <property type="term" value="C:cytosol"/>
    <property type="evidence" value="ECO:0007669"/>
    <property type="project" value="UniProtKB-ARBA"/>
</dbReference>
<organism evidence="6">
    <name type="scientific">marine metagenome</name>
    <dbReference type="NCBI Taxonomy" id="408172"/>
    <lineage>
        <taxon>unclassified sequences</taxon>
        <taxon>metagenomes</taxon>
        <taxon>ecological metagenomes</taxon>
    </lineage>
</organism>
<dbReference type="Gene3D" id="3.30.70.1560">
    <property type="entry name" value="Alpha-L RNA-binding motif"/>
    <property type="match status" value="1"/>
</dbReference>
<dbReference type="AlphaFoldDB" id="A0A381YNV2"/>
<dbReference type="InterPro" id="IPR020103">
    <property type="entry name" value="PsdUridine_synth_cat_dom_sf"/>
</dbReference>
<comment type="similarity">
    <text evidence="1">Belongs to the pseudouridine synthase RsuA family.</text>
</comment>
<dbReference type="InterPro" id="IPR042092">
    <property type="entry name" value="PsdUridine_s_RsuA/RluB/E/F_cat"/>
</dbReference>
<dbReference type="Gene3D" id="3.30.70.580">
    <property type="entry name" value="Pseudouridine synthase I, catalytic domain, N-terminal subdomain"/>
    <property type="match status" value="1"/>
</dbReference>
<evidence type="ECO:0000256" key="4">
    <source>
        <dbReference type="ARBA" id="ARBA00023235"/>
    </source>
</evidence>
<keyword evidence="3" id="KW-0694">RNA-binding</keyword>
<sequence length="209" mass="23680">VSVDGQTATLGLKVDESSRIAIDGTNIPEYSQASEQSRAILYHKSAGEICSRNDPKGRPCVFDRLPALKTGRWVSVGRLDFNTTGLLLFTTDGDLAHRLMHPSFGMEREYLCRIRGKASPAQIEKLKKGVVLDGQSCRFEQIRVRKGSSSHRWYEVVVQEGRYREVRRLWAAVDCTVNRLIRIRYGSIRLPEDLRAGCWIELDANDLRS</sequence>
<dbReference type="InterPro" id="IPR020094">
    <property type="entry name" value="TruA/RsuA/RluB/E/F_N"/>
</dbReference>
<dbReference type="InterPro" id="IPR018496">
    <property type="entry name" value="PsdUridine_synth_RsuA/RluB_CS"/>
</dbReference>
<dbReference type="GO" id="GO:0003723">
    <property type="term" value="F:RNA binding"/>
    <property type="evidence" value="ECO:0007669"/>
    <property type="project" value="UniProtKB-KW"/>
</dbReference>
<name>A0A381YNV2_9ZZZZ</name>
<evidence type="ECO:0000256" key="1">
    <source>
        <dbReference type="ARBA" id="ARBA00008348"/>
    </source>
</evidence>
<dbReference type="GO" id="GO:0009982">
    <property type="term" value="F:pseudouridine synthase activity"/>
    <property type="evidence" value="ECO:0007669"/>
    <property type="project" value="InterPro"/>
</dbReference>
<gene>
    <name evidence="6" type="ORF">METZ01_LOCUS131468</name>
</gene>
<dbReference type="PROSITE" id="PS01149">
    <property type="entry name" value="PSI_RSU"/>
    <property type="match status" value="1"/>
</dbReference>
<reference evidence="6" key="1">
    <citation type="submission" date="2018-05" db="EMBL/GenBank/DDBJ databases">
        <authorList>
            <person name="Lanie J.A."/>
            <person name="Ng W.-L."/>
            <person name="Kazmierczak K.M."/>
            <person name="Andrzejewski T.M."/>
            <person name="Davidsen T.M."/>
            <person name="Wayne K.J."/>
            <person name="Tettelin H."/>
            <person name="Glass J.I."/>
            <person name="Rusch D."/>
            <person name="Podicherti R."/>
            <person name="Tsui H.-C.T."/>
            <person name="Winkler M.E."/>
        </authorList>
    </citation>
    <scope>NUCLEOTIDE SEQUENCE</scope>
</reference>
<evidence type="ECO:0000256" key="3">
    <source>
        <dbReference type="ARBA" id="ARBA00022884"/>
    </source>
</evidence>
<dbReference type="CDD" id="cd02556">
    <property type="entry name" value="PseudoU_synth_RluB"/>
    <property type="match status" value="1"/>
</dbReference>
<dbReference type="FunFam" id="3.30.70.1560:FF:000001">
    <property type="entry name" value="Pseudouridine synthase"/>
    <property type="match status" value="1"/>
</dbReference>
<accession>A0A381YNV2</accession>
<dbReference type="InterPro" id="IPR000748">
    <property type="entry name" value="PsdUridine_synth_RsuA/RluB/E/F"/>
</dbReference>
<dbReference type="PANTHER" id="PTHR47683:SF3">
    <property type="entry name" value="RIBOSOMAL LARGE SUBUNIT PSEUDOURIDINE SYNTHASE B"/>
    <property type="match status" value="1"/>
</dbReference>
<dbReference type="PANTHER" id="PTHR47683">
    <property type="entry name" value="PSEUDOURIDINE SYNTHASE FAMILY PROTEIN-RELATED"/>
    <property type="match status" value="1"/>
</dbReference>
<dbReference type="FunFam" id="3.30.70.580:FF:000009">
    <property type="entry name" value="Pseudouridine synthase"/>
    <property type="match status" value="1"/>
</dbReference>
<feature type="non-terminal residue" evidence="6">
    <location>
        <position position="1"/>
    </location>
</feature>
<proteinExistence type="inferred from homology"/>
<protein>
    <recommendedName>
        <fullName evidence="5">Pseudouridine synthase RsuA/RluA-like domain-containing protein</fullName>
    </recommendedName>
</protein>
<feature type="domain" description="Pseudouridine synthase RsuA/RluA-like" evidence="5">
    <location>
        <begin position="40"/>
        <end position="171"/>
    </location>
</feature>
<dbReference type="InterPro" id="IPR050343">
    <property type="entry name" value="RsuA_PseudoU_synthase"/>
</dbReference>
<evidence type="ECO:0000313" key="6">
    <source>
        <dbReference type="EMBL" id="SVA78614.1"/>
    </source>
</evidence>
<keyword evidence="2" id="KW-0698">rRNA processing</keyword>
<dbReference type="EMBL" id="UINC01018667">
    <property type="protein sequence ID" value="SVA78614.1"/>
    <property type="molecule type" value="Genomic_DNA"/>
</dbReference>
<dbReference type="GO" id="GO:0006364">
    <property type="term" value="P:rRNA processing"/>
    <property type="evidence" value="ECO:0007669"/>
    <property type="project" value="UniProtKB-KW"/>
</dbReference>
<dbReference type="InterPro" id="IPR006145">
    <property type="entry name" value="PsdUridine_synth_RsuA/RluA"/>
</dbReference>
<dbReference type="Pfam" id="PF00849">
    <property type="entry name" value="PseudoU_synth_2"/>
    <property type="match status" value="1"/>
</dbReference>
<keyword evidence="4" id="KW-0413">Isomerase</keyword>
<dbReference type="GO" id="GO:0001522">
    <property type="term" value="P:pseudouridine synthesis"/>
    <property type="evidence" value="ECO:0007669"/>
    <property type="project" value="InterPro"/>
</dbReference>
<dbReference type="NCBIfam" id="TIGR00093">
    <property type="entry name" value="pseudouridine synthase"/>
    <property type="match status" value="1"/>
</dbReference>
<evidence type="ECO:0000259" key="5">
    <source>
        <dbReference type="Pfam" id="PF00849"/>
    </source>
</evidence>
<dbReference type="SUPFAM" id="SSF55120">
    <property type="entry name" value="Pseudouridine synthase"/>
    <property type="match status" value="1"/>
</dbReference>